<protein>
    <submittedName>
        <fullName evidence="2">Shedu anti-phage system protein SduA domain-containing protein</fullName>
    </submittedName>
</protein>
<comment type="caution">
    <text evidence="2">The sequence shown here is derived from an EMBL/GenBank/DDBJ whole genome shotgun (WGS) entry which is preliminary data.</text>
</comment>
<dbReference type="EMBL" id="JBHSTZ010000066">
    <property type="protein sequence ID" value="MFC6382395.1"/>
    <property type="molecule type" value="Genomic_DNA"/>
</dbReference>
<evidence type="ECO:0000313" key="2">
    <source>
        <dbReference type="EMBL" id="MFC6382395.1"/>
    </source>
</evidence>
<organism evidence="2 3">
    <name type="scientific">Psychrobacter glacincola</name>
    <dbReference type="NCBI Taxonomy" id="56810"/>
    <lineage>
        <taxon>Bacteria</taxon>
        <taxon>Pseudomonadati</taxon>
        <taxon>Pseudomonadota</taxon>
        <taxon>Gammaproteobacteria</taxon>
        <taxon>Moraxellales</taxon>
        <taxon>Moraxellaceae</taxon>
        <taxon>Psychrobacter</taxon>
    </lineage>
</organism>
<gene>
    <name evidence="2" type="ORF">ACFP58_13175</name>
</gene>
<sequence length="395" mass="44975">MSSAEQLWIAIYDFYCLLASKNNEEASYQRLFEQHPAIFTVLGIDTAASFEKSSPNTLPFDEDRNFNPEPDFIGAEIEAGILTVVELKTPFVGNITTSRNDGNRAKFKAIAEGYISQTTEYVESIRQNREARDVVKKVLNVSKTSDYRAKLIYALSAENDTHLVNSIMAQRKVPTEIVFYDDLFERMVKAYSIGRSDSLSRDGWCFVTHIYFGDMQASGKTFIADYGSANTDRISVCLNNNEIIFECFDSRQEIHSLKARLDGIGPHYIRFEFSNDSSGTYMSLNVNNIESELRLSRGALKLFPKIEFFTLGADSNGNNGAHFYMLEHYAVNKTLSLIDKLNTFRYFQQKISKTSHCLEFKPKDYMIRQSSGDMGQELDAFKPILRAWPLVKTKV</sequence>
<dbReference type="Pfam" id="PF14082">
    <property type="entry name" value="SduA_C"/>
    <property type="match status" value="1"/>
</dbReference>
<dbReference type="RefSeq" id="WP_201564419.1">
    <property type="nucleotide sequence ID" value="NZ_CAJGZK010000024.1"/>
</dbReference>
<dbReference type="InterPro" id="IPR025359">
    <property type="entry name" value="SduA_C"/>
</dbReference>
<dbReference type="Proteomes" id="UP001596264">
    <property type="component" value="Unassembled WGS sequence"/>
</dbReference>
<proteinExistence type="predicted"/>
<keyword evidence="3" id="KW-1185">Reference proteome</keyword>
<name>A0ABW1WBE9_9GAMM</name>
<reference evidence="3" key="1">
    <citation type="journal article" date="2019" name="Int. J. Syst. Evol. Microbiol.">
        <title>The Global Catalogue of Microorganisms (GCM) 10K type strain sequencing project: providing services to taxonomists for standard genome sequencing and annotation.</title>
        <authorList>
            <consortium name="The Broad Institute Genomics Platform"/>
            <consortium name="The Broad Institute Genome Sequencing Center for Infectious Disease"/>
            <person name="Wu L."/>
            <person name="Ma J."/>
        </authorList>
    </citation>
    <scope>NUCLEOTIDE SEQUENCE [LARGE SCALE GENOMIC DNA]</scope>
    <source>
        <strain evidence="3">CCM 2050</strain>
    </source>
</reference>
<evidence type="ECO:0000313" key="3">
    <source>
        <dbReference type="Proteomes" id="UP001596264"/>
    </source>
</evidence>
<feature type="domain" description="Shedu protein SduA C-terminal" evidence="1">
    <location>
        <begin position="23"/>
        <end position="149"/>
    </location>
</feature>
<evidence type="ECO:0000259" key="1">
    <source>
        <dbReference type="Pfam" id="PF14082"/>
    </source>
</evidence>
<accession>A0ABW1WBE9</accession>